<proteinExistence type="predicted"/>
<dbReference type="Pfam" id="PF13365">
    <property type="entry name" value="Trypsin_2"/>
    <property type="match status" value="1"/>
</dbReference>
<protein>
    <submittedName>
        <fullName evidence="7">Trypsin-like peptidase domain-containing protein</fullName>
    </submittedName>
</protein>
<dbReference type="EMBL" id="CP133217">
    <property type="protein sequence ID" value="WML86499.1"/>
    <property type="molecule type" value="Genomic_DNA"/>
</dbReference>
<dbReference type="InterPro" id="IPR041517">
    <property type="entry name" value="DEGP_PDZ"/>
</dbReference>
<evidence type="ECO:0000256" key="1">
    <source>
        <dbReference type="ARBA" id="ARBA00022670"/>
    </source>
</evidence>
<evidence type="ECO:0000256" key="3">
    <source>
        <dbReference type="ARBA" id="ARBA00022825"/>
    </source>
</evidence>
<feature type="chain" id="PRO_5041423095" evidence="4">
    <location>
        <begin position="33"/>
        <end position="493"/>
    </location>
</feature>
<keyword evidence="4" id="KW-0732">Signal</keyword>
<dbReference type="InterPro" id="IPR046449">
    <property type="entry name" value="DEGP_PDZ_sf"/>
</dbReference>
<evidence type="ECO:0000313" key="8">
    <source>
        <dbReference type="Proteomes" id="UP001223336"/>
    </source>
</evidence>
<dbReference type="InterPro" id="IPR036034">
    <property type="entry name" value="PDZ_sf"/>
</dbReference>
<dbReference type="Pfam" id="PF17815">
    <property type="entry name" value="PDZ_3"/>
    <property type="match status" value="1"/>
</dbReference>
<dbReference type="InterPro" id="IPR001940">
    <property type="entry name" value="Peptidase_S1C"/>
</dbReference>
<keyword evidence="3" id="KW-0720">Serine protease</keyword>
<sequence>MFKTNTLHNKIHHCLYTLLILFSLTYSLISHADVEITPDPAASVVEITVHTRQYDAASPWNTTWKSWIATGFIVEGNRILTTAQLVDNAVYISIRPNDSTKTFEAEVDSISHEVNLALLTLKDETFFDKRAPLALGDLPKPEEKVSLYGYPVGGNKLSITAGIVSRIEYQTYAHSGLTFQAIQVDAAVNSGSLGSPALVDGKVIGIVSEITPEIAETPTENIGYLIPAPRIKQLIDDLRDGTLDGVPELWVDYQFITNPTHKQYYRLTPDQTGILINQLCANSDAALLLLPDDVITAIDGKPITEADFIQTNGKQYSNFQHHIDLHQLNDIVSLDIIRDGKLVKQNIDLNKKSLSKNRKESVPRYFIFGGFVFLASRKLPECVPATEDETGAPPTEADTVEIVQVLPSANNIGFHDVAPMTISTVNGETFSSWTYFQSLVKDGSQKNIVLENDTGYQIVINRQVAEKEHDALLEKYRIPKTQPDDMAEEEAEP</sequence>
<feature type="signal peptide" evidence="4">
    <location>
        <begin position="1"/>
        <end position="32"/>
    </location>
</feature>
<dbReference type="Gene3D" id="2.40.10.120">
    <property type="match status" value="1"/>
</dbReference>
<dbReference type="AlphaFoldDB" id="A0AA51R190"/>
<evidence type="ECO:0000313" key="7">
    <source>
        <dbReference type="EMBL" id="WML86499.1"/>
    </source>
</evidence>
<dbReference type="PRINTS" id="PR00834">
    <property type="entry name" value="PROTEASES2C"/>
</dbReference>
<reference evidence="7 8" key="1">
    <citation type="submission" date="2023-08" db="EMBL/GenBank/DDBJ databases">
        <title>New molecular markers tilS and rpoB for phylogenetic and monitoring studies of the genus Thiothrix biodiversity.</title>
        <authorList>
            <person name="Ravin N.V."/>
            <person name="Smolyakov D."/>
            <person name="Markov N.D."/>
            <person name="Beletsky A.V."/>
            <person name="Mardanov A.V."/>
            <person name="Rudenko T.S."/>
            <person name="Grabovich M.Y."/>
        </authorList>
    </citation>
    <scope>NUCLEOTIDE SEQUENCE</scope>
    <source>
        <strain evidence="7">DNT52</strain>
        <strain evidence="6 8">H33</strain>
    </source>
</reference>
<dbReference type="Proteomes" id="UP001229862">
    <property type="component" value="Chromosome"/>
</dbReference>
<name>A0AA51R190_9GAMM</name>
<dbReference type="PANTHER" id="PTHR45980">
    <property type="match status" value="1"/>
</dbReference>
<keyword evidence="8" id="KW-1185">Reference proteome</keyword>
<gene>
    <name evidence="6" type="ORF">RCC75_09785</name>
    <name evidence="7" type="ORF">RCG00_19720</name>
</gene>
<evidence type="ECO:0000256" key="4">
    <source>
        <dbReference type="SAM" id="SignalP"/>
    </source>
</evidence>
<dbReference type="Gene3D" id="3.20.190.20">
    <property type="match status" value="1"/>
</dbReference>
<dbReference type="SUPFAM" id="SSF50494">
    <property type="entry name" value="Trypsin-like serine proteases"/>
    <property type="match status" value="1"/>
</dbReference>
<dbReference type="InterPro" id="IPR009003">
    <property type="entry name" value="Peptidase_S1_PA"/>
</dbReference>
<feature type="domain" description="Protease Do-like PDZ" evidence="5">
    <location>
        <begin position="357"/>
        <end position="482"/>
    </location>
</feature>
<dbReference type="GO" id="GO:0006508">
    <property type="term" value="P:proteolysis"/>
    <property type="evidence" value="ECO:0007669"/>
    <property type="project" value="UniProtKB-KW"/>
</dbReference>
<dbReference type="PANTHER" id="PTHR45980:SF9">
    <property type="entry name" value="PROTEASE DO-LIKE 10, MITOCHONDRIAL-RELATED"/>
    <property type="match status" value="1"/>
</dbReference>
<dbReference type="EMBL" id="JAVFKN010000011">
    <property type="protein sequence ID" value="MDQ5768820.1"/>
    <property type="molecule type" value="Genomic_DNA"/>
</dbReference>
<dbReference type="Gene3D" id="2.30.42.10">
    <property type="match status" value="1"/>
</dbReference>
<keyword evidence="1" id="KW-0645">Protease</keyword>
<evidence type="ECO:0000259" key="5">
    <source>
        <dbReference type="Pfam" id="PF17815"/>
    </source>
</evidence>
<dbReference type="GO" id="GO:0004252">
    <property type="term" value="F:serine-type endopeptidase activity"/>
    <property type="evidence" value="ECO:0007669"/>
    <property type="project" value="InterPro"/>
</dbReference>
<evidence type="ECO:0000313" key="6">
    <source>
        <dbReference type="EMBL" id="MDQ5768820.1"/>
    </source>
</evidence>
<dbReference type="SUPFAM" id="SSF50156">
    <property type="entry name" value="PDZ domain-like"/>
    <property type="match status" value="1"/>
</dbReference>
<accession>A0AA51R190</accession>
<organism evidence="7">
    <name type="scientific">Thiothrix subterranea</name>
    <dbReference type="NCBI Taxonomy" id="2735563"/>
    <lineage>
        <taxon>Bacteria</taxon>
        <taxon>Pseudomonadati</taxon>
        <taxon>Pseudomonadota</taxon>
        <taxon>Gammaproteobacteria</taxon>
        <taxon>Thiotrichales</taxon>
        <taxon>Thiotrichaceae</taxon>
        <taxon>Thiothrix</taxon>
    </lineage>
</organism>
<evidence type="ECO:0000256" key="2">
    <source>
        <dbReference type="ARBA" id="ARBA00022801"/>
    </source>
</evidence>
<dbReference type="Proteomes" id="UP001223336">
    <property type="component" value="Unassembled WGS sequence"/>
</dbReference>
<keyword evidence="2" id="KW-0378">Hydrolase</keyword>
<dbReference type="RefSeq" id="WP_308134784.1">
    <property type="nucleotide sequence ID" value="NZ_CP133217.1"/>
</dbReference>